<dbReference type="EMBL" id="VSSQ01040787">
    <property type="protein sequence ID" value="MPM94094.1"/>
    <property type="molecule type" value="Genomic_DNA"/>
</dbReference>
<accession>A0A645DX33</accession>
<organism evidence="1">
    <name type="scientific">bioreactor metagenome</name>
    <dbReference type="NCBI Taxonomy" id="1076179"/>
    <lineage>
        <taxon>unclassified sequences</taxon>
        <taxon>metagenomes</taxon>
        <taxon>ecological metagenomes</taxon>
    </lineage>
</organism>
<sequence>METIELFYPDISVTIGKYNFTKGIEVEVYSSKTSYFDWAKIRFTKQFQNEISINNKENAMIELGYNYVLNEVFKGYVSKPYNKSISVHEILLKDHMILLEETYITNTFIDAAPQEIISFCLAKAGVTNFKLSNKMYPQKKSVPVNKKNIIDVINQVHAVWDITERFFFSDGVFYWGEKPPQKKIYTFEYGVNIRSLNRSAGVWELETVSAPFIKHSHKINVDHPQISGEFEVEKVVFVTNETGFIRTRIYF</sequence>
<comment type="caution">
    <text evidence="1">The sequence shown here is derived from an EMBL/GenBank/DDBJ whole genome shotgun (WGS) entry which is preliminary data.</text>
</comment>
<dbReference type="AlphaFoldDB" id="A0A645DX33"/>
<gene>
    <name evidence="1" type="ORF">SDC9_141237</name>
</gene>
<proteinExistence type="predicted"/>
<protein>
    <submittedName>
        <fullName evidence="1">Uncharacterized protein</fullName>
    </submittedName>
</protein>
<reference evidence="1" key="1">
    <citation type="submission" date="2019-08" db="EMBL/GenBank/DDBJ databases">
        <authorList>
            <person name="Kucharzyk K."/>
            <person name="Murdoch R.W."/>
            <person name="Higgins S."/>
            <person name="Loffler F."/>
        </authorList>
    </citation>
    <scope>NUCLEOTIDE SEQUENCE</scope>
</reference>
<name>A0A645DX33_9ZZZZ</name>
<evidence type="ECO:0000313" key="1">
    <source>
        <dbReference type="EMBL" id="MPM94094.1"/>
    </source>
</evidence>